<keyword evidence="4" id="KW-1185">Reference proteome</keyword>
<gene>
    <name evidence="2" type="ORF">AVEN_194004_1</name>
    <name evidence="3" type="ORF">AVEN_194007_1</name>
</gene>
<dbReference type="EMBL" id="BGPR01005585">
    <property type="protein sequence ID" value="GBN11508.1"/>
    <property type="molecule type" value="Genomic_DNA"/>
</dbReference>
<dbReference type="Proteomes" id="UP000499080">
    <property type="component" value="Unassembled WGS sequence"/>
</dbReference>
<dbReference type="EMBL" id="BGPR01005585">
    <property type="protein sequence ID" value="GBN11512.1"/>
    <property type="molecule type" value="Genomic_DNA"/>
</dbReference>
<feature type="region of interest" description="Disordered" evidence="1">
    <location>
        <begin position="53"/>
        <end position="92"/>
    </location>
</feature>
<name>A0A4Y2LAH9_ARAVE</name>
<evidence type="ECO:0000313" key="3">
    <source>
        <dbReference type="EMBL" id="GBN11512.1"/>
    </source>
</evidence>
<protein>
    <submittedName>
        <fullName evidence="3">Uncharacterized protein</fullName>
    </submittedName>
</protein>
<accession>A0A4Y2LAH9</accession>
<evidence type="ECO:0000313" key="4">
    <source>
        <dbReference type="Proteomes" id="UP000499080"/>
    </source>
</evidence>
<evidence type="ECO:0000256" key="1">
    <source>
        <dbReference type="SAM" id="MobiDB-lite"/>
    </source>
</evidence>
<comment type="caution">
    <text evidence="3">The sequence shown here is derived from an EMBL/GenBank/DDBJ whole genome shotgun (WGS) entry which is preliminary data.</text>
</comment>
<dbReference type="AlphaFoldDB" id="A0A4Y2LAH9"/>
<proteinExistence type="predicted"/>
<organism evidence="3 4">
    <name type="scientific">Araneus ventricosus</name>
    <name type="common">Orbweaver spider</name>
    <name type="synonym">Epeira ventricosa</name>
    <dbReference type="NCBI Taxonomy" id="182803"/>
    <lineage>
        <taxon>Eukaryota</taxon>
        <taxon>Metazoa</taxon>
        <taxon>Ecdysozoa</taxon>
        <taxon>Arthropoda</taxon>
        <taxon>Chelicerata</taxon>
        <taxon>Arachnida</taxon>
        <taxon>Araneae</taxon>
        <taxon>Araneomorphae</taxon>
        <taxon>Entelegynae</taxon>
        <taxon>Araneoidea</taxon>
        <taxon>Araneidae</taxon>
        <taxon>Araneus</taxon>
    </lineage>
</organism>
<evidence type="ECO:0000313" key="2">
    <source>
        <dbReference type="EMBL" id="GBN11508.1"/>
    </source>
</evidence>
<reference evidence="3 4" key="1">
    <citation type="journal article" date="2019" name="Sci. Rep.">
        <title>Orb-weaving spider Araneus ventricosus genome elucidates the spidroin gene catalogue.</title>
        <authorList>
            <person name="Kono N."/>
            <person name="Nakamura H."/>
            <person name="Ohtoshi R."/>
            <person name="Moran D.A.P."/>
            <person name="Shinohara A."/>
            <person name="Yoshida Y."/>
            <person name="Fujiwara M."/>
            <person name="Mori M."/>
            <person name="Tomita M."/>
            <person name="Arakawa K."/>
        </authorList>
    </citation>
    <scope>NUCLEOTIDE SEQUENCE [LARGE SCALE GENOMIC DNA]</scope>
</reference>
<sequence>MGLTGTVIIKSNSHQQFYRSAIKSTAPSGRGLYLTAKSGSVRCLRQYGRRAPKTAILPHGNKSNENVLPRRSRAPKQRLPYRTVGQRVIEKQ</sequence>